<dbReference type="GeneID" id="9480977"/>
<keyword evidence="1" id="KW-0472">Membrane</keyword>
<sequence length="325" mass="37762">MVLNLMYRSMLKLSQIKFFAVLIGTAFFILFFPKIITASGAPILTHVLVESLFFPYTWPADATLLLWCLAFVTCTFLDQFFYIKLLGQKWGGPLSVLRTNLQEHYMYKTSEQLSGIFAGIVHISLVHLGLLTFLDYGSKSEDMYTDHICSFINQITKGYLYQTLIYTSFFQNYGLENAFTVNFAFTVTFSSVVNVEFFHKILVMDSSGNTDPWGFSWNIARASNVEALFNWLSQTLCYIPLWIHFINCNLDQSALYRHDLCLGYGVSWFISYSKSWDWFRISRGLFCSRLVYNPALKVQLFLSLFTISLMLGLKYRISQVYRRRF</sequence>
<keyword evidence="2" id="KW-0934">Plastid</keyword>
<reference evidence="2" key="1">
    <citation type="journal article" date="2010" name="Proc. Natl. Acad. Sci. U.S.A.">
        <title>A common red algal origin of the apicomplexan, dinoflagellate, and heterokont plastids.</title>
        <authorList>
            <person name="Janouskovec J."/>
            <person name="Horak A."/>
            <person name="Obornik M."/>
            <person name="Lukes J."/>
            <person name="Keeling P.J."/>
        </authorList>
    </citation>
    <scope>NUCLEOTIDE SEQUENCE</scope>
    <source>
        <strain evidence="2">CCMP2878</strain>
    </source>
</reference>
<proteinExistence type="predicted"/>
<dbReference type="EMBL" id="HM222967">
    <property type="protein sequence ID" value="ADJ66565.1"/>
    <property type="molecule type" value="Genomic_DNA"/>
</dbReference>
<dbReference type="RefSeq" id="YP_003795323.1">
    <property type="nucleotide sequence ID" value="NC_014340.2"/>
</dbReference>
<evidence type="ECO:0000256" key="1">
    <source>
        <dbReference type="SAM" id="Phobius"/>
    </source>
</evidence>
<evidence type="ECO:0000313" key="2">
    <source>
        <dbReference type="EMBL" id="ADJ66565.1"/>
    </source>
</evidence>
<gene>
    <name evidence="2" type="primary">orf325</name>
</gene>
<feature type="transmembrane region" description="Helical" evidence="1">
    <location>
        <begin position="113"/>
        <end position="134"/>
    </location>
</feature>
<protein>
    <submittedName>
        <fullName evidence="2">Uncharacterized protein</fullName>
    </submittedName>
</protein>
<keyword evidence="1" id="KW-1133">Transmembrane helix</keyword>
<reference evidence="2" key="2">
    <citation type="submission" date="2013-03" db="EMBL/GenBank/DDBJ databases">
        <title>Split photosystem protein, linear topology, and growth of structural complexity in the recombination-driven plastid genome of Chromera velia.</title>
        <authorList>
            <person name="Janouskovec J."/>
            <person name="Sobotka R."/>
            <person name="Lai D.-H."/>
            <person name="Flegontov P."/>
            <person name="Konik P."/>
            <person name="Komenda J."/>
            <person name="Ali S."/>
            <person name="Prasil O."/>
            <person name="Pain A."/>
            <person name="Obornik M."/>
            <person name="Lukes J."/>
            <person name="Keeling P.J."/>
        </authorList>
    </citation>
    <scope>NUCLEOTIDE SEQUENCE</scope>
    <source>
        <strain evidence="2">CCMP2878</strain>
    </source>
</reference>
<keyword evidence="2" id="KW-0150">Chloroplast</keyword>
<organism evidence="2">
    <name type="scientific">Chromera velia</name>
    <dbReference type="NCBI Taxonomy" id="505693"/>
    <lineage>
        <taxon>Eukaryota</taxon>
        <taxon>Sar</taxon>
        <taxon>Alveolata</taxon>
        <taxon>Colpodellida</taxon>
        <taxon>Chromeraceae</taxon>
        <taxon>Chromera</taxon>
    </lineage>
</organism>
<accession>D9IXF7</accession>
<feature type="transmembrane region" description="Helical" evidence="1">
    <location>
        <begin position="64"/>
        <end position="83"/>
    </location>
</feature>
<name>D9IXF7_9ALVE</name>
<geneLocation type="chloroplast" evidence="2"/>
<keyword evidence="1" id="KW-0812">Transmembrane</keyword>
<dbReference type="AlphaFoldDB" id="D9IXF7"/>
<feature type="transmembrane region" description="Helical" evidence="1">
    <location>
        <begin position="298"/>
        <end position="317"/>
    </location>
</feature>